<organism evidence="2 3">
    <name type="scientific">Andalucia godoyi</name>
    <name type="common">Flagellate</name>
    <dbReference type="NCBI Taxonomy" id="505711"/>
    <lineage>
        <taxon>Eukaryota</taxon>
        <taxon>Discoba</taxon>
        <taxon>Jakobida</taxon>
        <taxon>Andalucina</taxon>
        <taxon>Andaluciidae</taxon>
        <taxon>Andalucia</taxon>
    </lineage>
</organism>
<dbReference type="InterPro" id="IPR036188">
    <property type="entry name" value="FAD/NAD-bd_sf"/>
</dbReference>
<dbReference type="InterPro" id="IPR002937">
    <property type="entry name" value="Amino_oxidase"/>
</dbReference>
<dbReference type="Pfam" id="PF01593">
    <property type="entry name" value="Amino_oxidase"/>
    <property type="match status" value="1"/>
</dbReference>
<sequence length="362" mass="39290">MRLAIVGAGVSGLSAAYALRASKSVTQIEVFEKSRGFSGRAATRRKNGASYDHGANYFYSEDPLIRDIILNQLPTDGLVVISKPVFVFGESGEITPGDLERDRGEKWVYQPGISQIGKLLVAAVPAERIKVHFEKRVASLERAERSARWTLVTTTGDRFGDFDGVLVTAPAPQAAGLVCSGSVESWAEAGSIKQALGAELALGTYNTQITFVLGYDKKLTSELPYYAAVNTDRKHDIAWLSVEDDKEGHVAGGNSVLIVQMASHWSTANYEHSLEDLLPSVTNKVSVLLAGDQWKSPSWSDVQKWRFALPNSRIDTSRGIFATSAAQHGLFFTGDYTAERGRVTLAMAAGLQVASKIEEFAK</sequence>
<dbReference type="Gene3D" id="3.90.660.10">
    <property type="match status" value="1"/>
</dbReference>
<dbReference type="AlphaFoldDB" id="A0A8K0AGB1"/>
<dbReference type="PANTHER" id="PTHR16128">
    <property type="entry name" value="FAD/NAD(P)-BINDING OXIDOREDUCTASE FAMILY PROTEIN"/>
    <property type="match status" value="1"/>
</dbReference>
<feature type="domain" description="Amine oxidase" evidence="1">
    <location>
        <begin position="101"/>
        <end position="357"/>
    </location>
</feature>
<dbReference type="Proteomes" id="UP000799049">
    <property type="component" value="Unassembled WGS sequence"/>
</dbReference>
<reference evidence="2" key="1">
    <citation type="submission" date="2019-09" db="EMBL/GenBank/DDBJ databases">
        <title>The Mitochondrial Proteome of the Jakobid, Andalucia godoyi, a Protist With the Most Gene-Rich and Bacteria-Like Mitochondrial Genome.</title>
        <authorList>
            <person name="Gray M.W."/>
            <person name="Burger G."/>
            <person name="Derelle R."/>
            <person name="Klimes V."/>
            <person name="Leger M."/>
            <person name="Sarrasin M."/>
            <person name="Vlcek C."/>
            <person name="Roger A.J."/>
            <person name="Elias M."/>
            <person name="Lang B.F."/>
        </authorList>
    </citation>
    <scope>NUCLEOTIDE SEQUENCE</scope>
    <source>
        <strain evidence="2">And28</strain>
    </source>
</reference>
<accession>A0A8K0AGB1</accession>
<protein>
    <submittedName>
        <fullName evidence="2">Mitochondrial FAD-dependent oxidoreductase</fullName>
    </submittedName>
</protein>
<comment type="caution">
    <text evidence="2">The sequence shown here is derived from an EMBL/GenBank/DDBJ whole genome shotgun (WGS) entry which is preliminary data.</text>
</comment>
<dbReference type="EMBL" id="VRVR01000041">
    <property type="protein sequence ID" value="KAF0852380.1"/>
    <property type="molecule type" value="Genomic_DNA"/>
</dbReference>
<name>A0A8K0AGB1_ANDGO</name>
<dbReference type="OrthoDB" id="2161133at2759"/>
<keyword evidence="3" id="KW-1185">Reference proteome</keyword>
<dbReference type="GO" id="GO:0016491">
    <property type="term" value="F:oxidoreductase activity"/>
    <property type="evidence" value="ECO:0007669"/>
    <property type="project" value="InterPro"/>
</dbReference>
<dbReference type="SUPFAM" id="SSF51905">
    <property type="entry name" value="FAD/NAD(P)-binding domain"/>
    <property type="match status" value="1"/>
</dbReference>
<proteinExistence type="predicted"/>
<evidence type="ECO:0000313" key="2">
    <source>
        <dbReference type="EMBL" id="KAF0852380.1"/>
    </source>
</evidence>
<dbReference type="Pfam" id="PF13450">
    <property type="entry name" value="NAD_binding_8"/>
    <property type="match status" value="1"/>
</dbReference>
<evidence type="ECO:0000259" key="1">
    <source>
        <dbReference type="Pfam" id="PF01593"/>
    </source>
</evidence>
<dbReference type="Gene3D" id="3.50.50.60">
    <property type="entry name" value="FAD/NAD(P)-binding domain"/>
    <property type="match status" value="1"/>
</dbReference>
<gene>
    <name evidence="2" type="ORF">ANDGO_06164</name>
</gene>
<dbReference type="PANTHER" id="PTHR16128:SF5">
    <property type="entry name" value="FAD_NAD(P)-BINDING OXIDOREDUCTASE FAMILY PROTEIN"/>
    <property type="match status" value="1"/>
</dbReference>
<evidence type="ECO:0000313" key="3">
    <source>
        <dbReference type="Proteomes" id="UP000799049"/>
    </source>
</evidence>